<protein>
    <submittedName>
        <fullName evidence="9">H(+)/Cl(-) exchange transporter ClcA</fullName>
    </submittedName>
</protein>
<evidence type="ECO:0000256" key="1">
    <source>
        <dbReference type="ARBA" id="ARBA00004141"/>
    </source>
</evidence>
<evidence type="ECO:0000256" key="5">
    <source>
        <dbReference type="ARBA" id="ARBA00023065"/>
    </source>
</evidence>
<dbReference type="PANTHER" id="PTHR45711:SF6">
    <property type="entry name" value="CHLORIDE CHANNEL PROTEIN"/>
    <property type="match status" value="1"/>
</dbReference>
<evidence type="ECO:0000313" key="10">
    <source>
        <dbReference type="Proteomes" id="UP000320421"/>
    </source>
</evidence>
<dbReference type="Proteomes" id="UP000320421">
    <property type="component" value="Chromosome"/>
</dbReference>
<feature type="transmembrane region" description="Helical" evidence="8">
    <location>
        <begin position="279"/>
        <end position="300"/>
    </location>
</feature>
<feature type="transmembrane region" description="Helical" evidence="8">
    <location>
        <begin position="346"/>
        <end position="366"/>
    </location>
</feature>
<name>A0A517PYM1_9PLAN</name>
<keyword evidence="3 8" id="KW-0812">Transmembrane</keyword>
<dbReference type="GO" id="GO:0005886">
    <property type="term" value="C:plasma membrane"/>
    <property type="evidence" value="ECO:0007669"/>
    <property type="project" value="TreeGrafter"/>
</dbReference>
<evidence type="ECO:0000256" key="8">
    <source>
        <dbReference type="SAM" id="Phobius"/>
    </source>
</evidence>
<feature type="transmembrane region" description="Helical" evidence="8">
    <location>
        <begin position="21"/>
        <end position="42"/>
    </location>
</feature>
<dbReference type="CDD" id="cd01031">
    <property type="entry name" value="EriC"/>
    <property type="match status" value="1"/>
</dbReference>
<dbReference type="NCBIfam" id="NF003640">
    <property type="entry name" value="PRK05277.1"/>
    <property type="match status" value="1"/>
</dbReference>
<feature type="transmembrane region" description="Helical" evidence="8">
    <location>
        <begin position="163"/>
        <end position="187"/>
    </location>
</feature>
<evidence type="ECO:0000256" key="3">
    <source>
        <dbReference type="ARBA" id="ARBA00022692"/>
    </source>
</evidence>
<evidence type="ECO:0000313" key="9">
    <source>
        <dbReference type="EMBL" id="QDT24480.1"/>
    </source>
</evidence>
<dbReference type="Gene3D" id="1.10.3080.10">
    <property type="entry name" value="Clc chloride channel"/>
    <property type="match status" value="1"/>
</dbReference>
<keyword evidence="10" id="KW-1185">Reference proteome</keyword>
<dbReference type="RefSeq" id="WP_145193197.1">
    <property type="nucleotide sequence ID" value="NZ_CP036266.1"/>
</dbReference>
<gene>
    <name evidence="9" type="primary">clcA_2</name>
    <name evidence="9" type="ORF">HG66A1_63120</name>
</gene>
<feature type="transmembrane region" description="Helical" evidence="8">
    <location>
        <begin position="378"/>
        <end position="403"/>
    </location>
</feature>
<keyword evidence="5" id="KW-0406">Ion transport</keyword>
<dbReference type="InterPro" id="IPR014743">
    <property type="entry name" value="Cl-channel_core"/>
</dbReference>
<organism evidence="9 10">
    <name type="scientific">Gimesia chilikensis</name>
    <dbReference type="NCBI Taxonomy" id="2605989"/>
    <lineage>
        <taxon>Bacteria</taxon>
        <taxon>Pseudomonadati</taxon>
        <taxon>Planctomycetota</taxon>
        <taxon>Planctomycetia</taxon>
        <taxon>Planctomycetales</taxon>
        <taxon>Planctomycetaceae</taxon>
        <taxon>Gimesia</taxon>
    </lineage>
</organism>
<reference evidence="9 10" key="1">
    <citation type="submission" date="2019-02" db="EMBL/GenBank/DDBJ databases">
        <title>Deep-cultivation of Planctomycetes and their phenomic and genomic characterization uncovers novel biology.</title>
        <authorList>
            <person name="Wiegand S."/>
            <person name="Jogler M."/>
            <person name="Boedeker C."/>
            <person name="Pinto D."/>
            <person name="Vollmers J."/>
            <person name="Rivas-Marin E."/>
            <person name="Kohn T."/>
            <person name="Peeters S.H."/>
            <person name="Heuer A."/>
            <person name="Rast P."/>
            <person name="Oberbeckmann S."/>
            <person name="Bunk B."/>
            <person name="Jeske O."/>
            <person name="Meyerdierks A."/>
            <person name="Storesund J.E."/>
            <person name="Kallscheuer N."/>
            <person name="Luecker S."/>
            <person name="Lage O.M."/>
            <person name="Pohl T."/>
            <person name="Merkel B.J."/>
            <person name="Hornburger P."/>
            <person name="Mueller R.-W."/>
            <person name="Bruemmer F."/>
            <person name="Labrenz M."/>
            <person name="Spormann A.M."/>
            <person name="Op den Camp H."/>
            <person name="Overmann J."/>
            <person name="Amann R."/>
            <person name="Jetten M.S.M."/>
            <person name="Mascher T."/>
            <person name="Medema M.H."/>
            <person name="Devos D.P."/>
            <person name="Kaster A.-K."/>
            <person name="Ovreas L."/>
            <person name="Rohde M."/>
            <person name="Galperin M.Y."/>
            <person name="Jogler C."/>
        </authorList>
    </citation>
    <scope>NUCLEOTIDE SEQUENCE [LARGE SCALE GENOMIC DNA]</scope>
    <source>
        <strain evidence="9 10">HG66A1</strain>
    </source>
</reference>
<evidence type="ECO:0000256" key="6">
    <source>
        <dbReference type="ARBA" id="ARBA00023136"/>
    </source>
</evidence>
<dbReference type="GO" id="GO:0005247">
    <property type="term" value="F:voltage-gated chloride channel activity"/>
    <property type="evidence" value="ECO:0007669"/>
    <property type="project" value="TreeGrafter"/>
</dbReference>
<keyword evidence="4 8" id="KW-1133">Transmembrane helix</keyword>
<proteinExistence type="predicted"/>
<dbReference type="Pfam" id="PF00654">
    <property type="entry name" value="Voltage_CLC"/>
    <property type="match status" value="1"/>
</dbReference>
<evidence type="ECO:0000256" key="2">
    <source>
        <dbReference type="ARBA" id="ARBA00022448"/>
    </source>
</evidence>
<dbReference type="InterPro" id="IPR001807">
    <property type="entry name" value="ClC"/>
</dbReference>
<dbReference type="SUPFAM" id="SSF81340">
    <property type="entry name" value="Clc chloride channel"/>
    <property type="match status" value="1"/>
</dbReference>
<keyword evidence="2" id="KW-0813">Transport</keyword>
<dbReference type="PANTHER" id="PTHR45711">
    <property type="entry name" value="CHLORIDE CHANNEL PROTEIN"/>
    <property type="match status" value="1"/>
</dbReference>
<dbReference type="PRINTS" id="PR00762">
    <property type="entry name" value="CLCHANNEL"/>
</dbReference>
<feature type="transmembrane region" description="Helical" evidence="8">
    <location>
        <begin position="62"/>
        <end position="84"/>
    </location>
</feature>
<feature type="transmembrane region" description="Helical" evidence="8">
    <location>
        <begin position="410"/>
        <end position="430"/>
    </location>
</feature>
<keyword evidence="7" id="KW-0868">Chloride</keyword>
<feature type="transmembrane region" description="Helical" evidence="8">
    <location>
        <begin position="194"/>
        <end position="214"/>
    </location>
</feature>
<feature type="transmembrane region" description="Helical" evidence="8">
    <location>
        <begin position="113"/>
        <end position="132"/>
    </location>
</feature>
<comment type="subcellular location">
    <subcellularLocation>
        <location evidence="1">Membrane</location>
        <topology evidence="1">Multi-pass membrane protein</topology>
    </subcellularLocation>
</comment>
<dbReference type="AlphaFoldDB" id="A0A517PYM1"/>
<dbReference type="OrthoDB" id="9812438at2"/>
<evidence type="ECO:0000256" key="4">
    <source>
        <dbReference type="ARBA" id="ARBA00022989"/>
    </source>
</evidence>
<feature type="transmembrane region" description="Helical" evidence="8">
    <location>
        <begin position="242"/>
        <end position="267"/>
    </location>
</feature>
<sequence length="460" mass="48274">MDVNKVEARLRRHLELKQAMWIYLLALIIGLGVGTLGAAFHYCVEQSIQVYKLIVEFLSGYSLLTVLVAAVVGAVMVALSAVLVRKYAPETAGSGIQEIEGVMGELMMLRWRSVLPVKFIGGVLSMGAGLVLGREGPTIHLGGCIGQIVAERARSDNHTLNTLLAAGATAGLSVAFSAPLGAILFMIEEVRHRFQYSFVALHAVIIASITANLINDQVFGTLPQLPAQLQASLPKMVPPENMLLTFVLTLLLGALIGALGAGFNTVLLKCLHTADRLSAKTMLLIAASVGAVVGALMVSAPDYVGGGEALVKEIFVESPVLGVLMALLVVRAIMTFLSYSMGVPGGIFAPMLALGALLGTSFGSLANQLIPQVELQAAAFAVAAMGALFAATVRAPLTGIVLVAEMTASFQLLPAMIVTCMTASIVAQSLGSRPVYDLLLERTLQRRGLPPETDDTAESA</sequence>
<evidence type="ECO:0000256" key="7">
    <source>
        <dbReference type="ARBA" id="ARBA00023214"/>
    </source>
</evidence>
<keyword evidence="6 8" id="KW-0472">Membrane</keyword>
<dbReference type="EMBL" id="CP036266">
    <property type="protein sequence ID" value="QDT24480.1"/>
    <property type="molecule type" value="Genomic_DNA"/>
</dbReference>
<feature type="transmembrane region" description="Helical" evidence="8">
    <location>
        <begin position="320"/>
        <end position="339"/>
    </location>
</feature>
<accession>A0A517PYM1</accession>